<dbReference type="PANTHER" id="PTHR46429">
    <property type="entry name" value="23S RRNA (GUANOSINE-2'-O-)-METHYLTRANSFERASE RLMB"/>
    <property type="match status" value="1"/>
</dbReference>
<dbReference type="PANTHER" id="PTHR46429:SF1">
    <property type="entry name" value="23S RRNA (GUANOSINE-2'-O-)-METHYLTRANSFERASE RLMB"/>
    <property type="match status" value="1"/>
</dbReference>
<dbReference type="GO" id="GO:0003723">
    <property type="term" value="F:RNA binding"/>
    <property type="evidence" value="ECO:0007669"/>
    <property type="project" value="InterPro"/>
</dbReference>
<dbReference type="RefSeq" id="WP_132709179.1">
    <property type="nucleotide sequence ID" value="NZ_JACIGF010000010.1"/>
</dbReference>
<dbReference type="OrthoDB" id="9785673at2"/>
<evidence type="ECO:0000259" key="4">
    <source>
        <dbReference type="SMART" id="SM00967"/>
    </source>
</evidence>
<dbReference type="CDD" id="cd18103">
    <property type="entry name" value="SpoU-like_RlmB"/>
    <property type="match status" value="1"/>
</dbReference>
<dbReference type="Pfam" id="PF00588">
    <property type="entry name" value="SpoU_methylase"/>
    <property type="match status" value="1"/>
</dbReference>
<evidence type="ECO:0000256" key="2">
    <source>
        <dbReference type="ARBA" id="ARBA00022679"/>
    </source>
</evidence>
<dbReference type="SUPFAM" id="SSF55315">
    <property type="entry name" value="L30e-like"/>
    <property type="match status" value="1"/>
</dbReference>
<evidence type="ECO:0000256" key="3">
    <source>
        <dbReference type="SAM" id="MobiDB-lite"/>
    </source>
</evidence>
<proteinExistence type="predicted"/>
<dbReference type="FunCoup" id="A0A4R2PAI0">
    <property type="interactions" value="476"/>
</dbReference>
<dbReference type="GO" id="GO:0008173">
    <property type="term" value="F:RNA methyltransferase activity"/>
    <property type="evidence" value="ECO:0007669"/>
    <property type="project" value="InterPro"/>
</dbReference>
<evidence type="ECO:0000313" key="5">
    <source>
        <dbReference type="EMBL" id="TCP31957.1"/>
    </source>
</evidence>
<reference evidence="5 6" key="1">
    <citation type="submission" date="2019-03" db="EMBL/GenBank/DDBJ databases">
        <title>Genomic Encyclopedia of Type Strains, Phase IV (KMG-IV): sequencing the most valuable type-strain genomes for metagenomic binning, comparative biology and taxonomic classification.</title>
        <authorList>
            <person name="Goeker M."/>
        </authorList>
    </citation>
    <scope>NUCLEOTIDE SEQUENCE [LARGE SCALE GENOMIC DNA]</scope>
    <source>
        <strain evidence="5 6">DSM 2132</strain>
    </source>
</reference>
<dbReference type="SUPFAM" id="SSF75217">
    <property type="entry name" value="alpha/beta knot"/>
    <property type="match status" value="1"/>
</dbReference>
<dbReference type="InParanoid" id="A0A4R2PAI0"/>
<gene>
    <name evidence="5" type="ORF">EV659_11034</name>
</gene>
<keyword evidence="6" id="KW-1185">Reference proteome</keyword>
<dbReference type="Proteomes" id="UP000295399">
    <property type="component" value="Unassembled WGS sequence"/>
</dbReference>
<dbReference type="InterPro" id="IPR029064">
    <property type="entry name" value="Ribosomal_eL30-like_sf"/>
</dbReference>
<dbReference type="InterPro" id="IPR013123">
    <property type="entry name" value="SpoU_subst-bd"/>
</dbReference>
<name>A0A4R2PAI0_RHOSA</name>
<dbReference type="InterPro" id="IPR004441">
    <property type="entry name" value="rRNA_MeTrfase_TrmH"/>
</dbReference>
<keyword evidence="2 5" id="KW-0808">Transferase</keyword>
<dbReference type="SMART" id="SM00967">
    <property type="entry name" value="SpoU_sub_bind"/>
    <property type="match status" value="1"/>
</dbReference>
<protein>
    <submittedName>
        <fullName evidence="5">23S rRNA (Guanosine2251-2'-O)-methyltransferase</fullName>
    </submittedName>
</protein>
<dbReference type="InterPro" id="IPR001537">
    <property type="entry name" value="SpoU_MeTrfase"/>
</dbReference>
<feature type="domain" description="RNA 2-O ribose methyltransferase substrate binding" evidence="4">
    <location>
        <begin position="42"/>
        <end position="122"/>
    </location>
</feature>
<sequence length="290" mass="30024">MARPPASPIRPKRPGKPQPRPRAARRPVKSGGSRPSAPDTLWLYGAHAVLPALANGQRVKRRLLLTERGAERYDLPAGIAGTLTVETVSPEALTRTLARAGAGDSDVPHQGLALACEPLPPADLDVALSAAEGVPQAHRGPVMVLDQVTDPHNVGAVFRSALAFGAVALVTQDRHSPAETATLAKAASGALEQLPWVRATNLARALDALAEAGFWRVGLDGSAPVDLEGAAAQTGPVALVLGAEGRGLRPNVAKHCDALARIPIDPAVESLNVSNAAAVSLYAVTRARRA</sequence>
<keyword evidence="1 5" id="KW-0489">Methyltransferase</keyword>
<evidence type="ECO:0000313" key="6">
    <source>
        <dbReference type="Proteomes" id="UP000295399"/>
    </source>
</evidence>
<evidence type="ECO:0000256" key="1">
    <source>
        <dbReference type="ARBA" id="ARBA00022603"/>
    </source>
</evidence>
<organism evidence="5 6">
    <name type="scientific">Rhodothalassium salexigens DSM 2132</name>
    <dbReference type="NCBI Taxonomy" id="1188247"/>
    <lineage>
        <taxon>Bacteria</taxon>
        <taxon>Pseudomonadati</taxon>
        <taxon>Pseudomonadota</taxon>
        <taxon>Alphaproteobacteria</taxon>
        <taxon>Rhodothalassiales</taxon>
        <taxon>Rhodothalassiaceae</taxon>
        <taxon>Rhodothalassium</taxon>
    </lineage>
</organism>
<dbReference type="EMBL" id="SLXO01000010">
    <property type="protein sequence ID" value="TCP31957.1"/>
    <property type="molecule type" value="Genomic_DNA"/>
</dbReference>
<dbReference type="InterPro" id="IPR029028">
    <property type="entry name" value="Alpha/beta_knot_MTases"/>
</dbReference>
<dbReference type="GO" id="GO:0005829">
    <property type="term" value="C:cytosol"/>
    <property type="evidence" value="ECO:0007669"/>
    <property type="project" value="TreeGrafter"/>
</dbReference>
<dbReference type="Gene3D" id="3.40.1280.10">
    <property type="match status" value="1"/>
</dbReference>
<accession>A0A4R2PAI0</accession>
<dbReference type="Pfam" id="PF08032">
    <property type="entry name" value="SpoU_sub_bind"/>
    <property type="match status" value="1"/>
</dbReference>
<feature type="region of interest" description="Disordered" evidence="3">
    <location>
        <begin position="1"/>
        <end position="36"/>
    </location>
</feature>
<dbReference type="GO" id="GO:0006396">
    <property type="term" value="P:RNA processing"/>
    <property type="evidence" value="ECO:0007669"/>
    <property type="project" value="InterPro"/>
</dbReference>
<dbReference type="AlphaFoldDB" id="A0A4R2PAI0"/>
<dbReference type="GO" id="GO:0032259">
    <property type="term" value="P:methylation"/>
    <property type="evidence" value="ECO:0007669"/>
    <property type="project" value="UniProtKB-KW"/>
</dbReference>
<comment type="caution">
    <text evidence="5">The sequence shown here is derived from an EMBL/GenBank/DDBJ whole genome shotgun (WGS) entry which is preliminary data.</text>
</comment>
<dbReference type="InterPro" id="IPR029026">
    <property type="entry name" value="tRNA_m1G_MTases_N"/>
</dbReference>